<reference evidence="3" key="1">
    <citation type="journal article" date="2014" name="Front. Microbiol.">
        <title>High frequency of phylogenetically diverse reductive dehalogenase-homologous genes in deep subseafloor sedimentary metagenomes.</title>
        <authorList>
            <person name="Kawai M."/>
            <person name="Futagami T."/>
            <person name="Toyoda A."/>
            <person name="Takaki Y."/>
            <person name="Nishi S."/>
            <person name="Hori S."/>
            <person name="Arai W."/>
            <person name="Tsubouchi T."/>
            <person name="Morono Y."/>
            <person name="Uchiyama I."/>
            <person name="Ito T."/>
            <person name="Fujiyama A."/>
            <person name="Inagaki F."/>
            <person name="Takami H."/>
        </authorList>
    </citation>
    <scope>NUCLEOTIDE SEQUENCE</scope>
    <source>
        <strain evidence="3">Expedition CK06-06</strain>
    </source>
</reference>
<protein>
    <recommendedName>
        <fullName evidence="2">DNA methylase adenine-specific domain-containing protein</fullName>
    </recommendedName>
</protein>
<evidence type="ECO:0000259" key="2">
    <source>
        <dbReference type="Pfam" id="PF02384"/>
    </source>
</evidence>
<dbReference type="InterPro" id="IPR029063">
    <property type="entry name" value="SAM-dependent_MTases_sf"/>
</dbReference>
<dbReference type="InterPro" id="IPR003356">
    <property type="entry name" value="DNA_methylase_A-5"/>
</dbReference>
<sequence length="264" mass="29848">GSKEQIFWEFLKILFAKIQDEDNGTRPQFAIRDLDERNTLAGQRKVKDRIDGLYKSVRTKKEFKGLFDDLALDIRFQPDVVTYIVAQLEKYDFLHSSVDVKGMAYETIVGPTLEGTRGEFFTPRNLVKMAVKMLGPKPGDRILDPACGTGGFIVVAFNYISEKLRLEAKKSWANPNRPTLKEEKELNSRIREAGKNVFGIDFNANLVKTAQMNMIMNNDGRGGLYSVNSLWKPSTWPKEVSTDISLSSFDIVITNPPFGSKIKV</sequence>
<evidence type="ECO:0000256" key="1">
    <source>
        <dbReference type="ARBA" id="ARBA00022747"/>
    </source>
</evidence>
<name>X1J009_9ZZZZ</name>
<comment type="caution">
    <text evidence="3">The sequence shown here is derived from an EMBL/GenBank/DDBJ whole genome shotgun (WGS) entry which is preliminary data.</text>
</comment>
<proteinExistence type="predicted"/>
<dbReference type="PANTHER" id="PTHR42998">
    <property type="entry name" value="TYPE I RESTRICTION ENZYME HINDVIIP M PROTEIN-RELATED"/>
    <property type="match status" value="1"/>
</dbReference>
<dbReference type="GO" id="GO:0003677">
    <property type="term" value="F:DNA binding"/>
    <property type="evidence" value="ECO:0007669"/>
    <property type="project" value="InterPro"/>
</dbReference>
<dbReference type="GO" id="GO:0032259">
    <property type="term" value="P:methylation"/>
    <property type="evidence" value="ECO:0007669"/>
    <property type="project" value="InterPro"/>
</dbReference>
<evidence type="ECO:0000313" key="3">
    <source>
        <dbReference type="EMBL" id="GAH63133.1"/>
    </source>
</evidence>
<keyword evidence="1" id="KW-0680">Restriction system</keyword>
<feature type="domain" description="DNA methylase adenine-specific" evidence="2">
    <location>
        <begin position="98"/>
        <end position="261"/>
    </location>
</feature>
<dbReference type="AlphaFoldDB" id="X1J009"/>
<dbReference type="Pfam" id="PF02384">
    <property type="entry name" value="N6_Mtase"/>
    <property type="match status" value="1"/>
</dbReference>
<organism evidence="3">
    <name type="scientific">marine sediment metagenome</name>
    <dbReference type="NCBI Taxonomy" id="412755"/>
    <lineage>
        <taxon>unclassified sequences</taxon>
        <taxon>metagenomes</taxon>
        <taxon>ecological metagenomes</taxon>
    </lineage>
</organism>
<dbReference type="GO" id="GO:0009307">
    <property type="term" value="P:DNA restriction-modification system"/>
    <property type="evidence" value="ECO:0007669"/>
    <property type="project" value="UniProtKB-KW"/>
</dbReference>
<dbReference type="PRINTS" id="PR00507">
    <property type="entry name" value="N12N6MTFRASE"/>
</dbReference>
<dbReference type="PROSITE" id="PS00092">
    <property type="entry name" value="N6_MTASE"/>
    <property type="match status" value="1"/>
</dbReference>
<dbReference type="SUPFAM" id="SSF53335">
    <property type="entry name" value="S-adenosyl-L-methionine-dependent methyltransferases"/>
    <property type="match status" value="1"/>
</dbReference>
<accession>X1J009</accession>
<dbReference type="InterPro" id="IPR052916">
    <property type="entry name" value="Type-I_RE_MTase_Subunit"/>
</dbReference>
<dbReference type="PANTHER" id="PTHR42998:SF1">
    <property type="entry name" value="TYPE I RESTRICTION ENZYME HINDI METHYLASE SUBUNIT"/>
    <property type="match status" value="1"/>
</dbReference>
<gene>
    <name evidence="3" type="ORF">S03H2_48235</name>
</gene>
<feature type="non-terminal residue" evidence="3">
    <location>
        <position position="1"/>
    </location>
</feature>
<feature type="non-terminal residue" evidence="3">
    <location>
        <position position="264"/>
    </location>
</feature>
<dbReference type="EMBL" id="BARU01030394">
    <property type="protein sequence ID" value="GAH63133.1"/>
    <property type="molecule type" value="Genomic_DNA"/>
</dbReference>
<dbReference type="InterPro" id="IPR002052">
    <property type="entry name" value="DNA_methylase_N6_adenine_CS"/>
</dbReference>
<dbReference type="Gene3D" id="3.40.50.150">
    <property type="entry name" value="Vaccinia Virus protein VP39"/>
    <property type="match status" value="1"/>
</dbReference>
<dbReference type="GO" id="GO:0008170">
    <property type="term" value="F:N-methyltransferase activity"/>
    <property type="evidence" value="ECO:0007669"/>
    <property type="project" value="InterPro"/>
</dbReference>